<dbReference type="PANTHER" id="PTHR46889:SF4">
    <property type="entry name" value="TRANSPOSASE INSO FOR INSERTION SEQUENCE ELEMENT IS911B-RELATED"/>
    <property type="match status" value="1"/>
</dbReference>
<dbReference type="EMBL" id="SODZ01000002">
    <property type="protein sequence ID" value="TDX17214.1"/>
    <property type="molecule type" value="Genomic_DNA"/>
</dbReference>
<dbReference type="GO" id="GO:0003676">
    <property type="term" value="F:nucleic acid binding"/>
    <property type="evidence" value="ECO:0007669"/>
    <property type="project" value="InterPro"/>
</dbReference>
<dbReference type="InterPro" id="IPR036397">
    <property type="entry name" value="RNaseH_sf"/>
</dbReference>
<comment type="caution">
    <text evidence="2">The sequence shown here is derived from an EMBL/GenBank/DDBJ whole genome shotgun (WGS) entry which is preliminary data.</text>
</comment>
<evidence type="ECO:0000313" key="3">
    <source>
        <dbReference type="Proteomes" id="UP000294817"/>
    </source>
</evidence>
<name>A0A4R8EWV2_9BACT</name>
<proteinExistence type="predicted"/>
<dbReference type="AlphaFoldDB" id="A0A4R8EWV2"/>
<dbReference type="InterPro" id="IPR050900">
    <property type="entry name" value="Transposase_IS3/IS150/IS904"/>
</dbReference>
<dbReference type="Pfam" id="PF13683">
    <property type="entry name" value="rve_3"/>
    <property type="match status" value="1"/>
</dbReference>
<sequence>MTSKDWERVIDYALLKANLLDKSKKSILITDNGTQPTSKSFKKYLKKLGIKHVRTAVRHPETNGRIEVFHKTLKYEHVYLKDHYPNILVARKEIDAFINYYNYRRLHQGIGFVTPEEMYTGKAEAISKYSLKERK</sequence>
<accession>A0A4R8EWV2</accession>
<keyword evidence="3" id="KW-1185">Reference proteome</keyword>
<reference evidence="2 3" key="1">
    <citation type="submission" date="2019-03" db="EMBL/GenBank/DDBJ databases">
        <title>Genomic Encyclopedia of Type Strains, Phase IV (KMG-IV): sequencing the most valuable type-strain genomes for metagenomic binning, comparative biology and taxonomic classification.</title>
        <authorList>
            <person name="Goeker M."/>
        </authorList>
    </citation>
    <scope>NUCLEOTIDE SEQUENCE [LARGE SCALE GENOMIC DNA]</scope>
    <source>
        <strain evidence="2 3">DSM 13575</strain>
    </source>
</reference>
<dbReference type="PANTHER" id="PTHR46889">
    <property type="entry name" value="TRANSPOSASE INSF FOR INSERTION SEQUENCE IS3B-RELATED"/>
    <property type="match status" value="1"/>
</dbReference>
<gene>
    <name evidence="2" type="ORF">C8D74_102160</name>
</gene>
<protein>
    <submittedName>
        <fullName evidence="2">Integrase-like protein</fullName>
    </submittedName>
</protein>
<feature type="domain" description="Integrase catalytic" evidence="1">
    <location>
        <begin position="1"/>
        <end position="123"/>
    </location>
</feature>
<dbReference type="Gene3D" id="3.30.420.10">
    <property type="entry name" value="Ribonuclease H-like superfamily/Ribonuclease H"/>
    <property type="match status" value="1"/>
</dbReference>
<dbReference type="Proteomes" id="UP000294817">
    <property type="component" value="Unassembled WGS sequence"/>
</dbReference>
<dbReference type="PROSITE" id="PS50994">
    <property type="entry name" value="INTEGRASE"/>
    <property type="match status" value="1"/>
</dbReference>
<dbReference type="InterPro" id="IPR001584">
    <property type="entry name" value="Integrase_cat-core"/>
</dbReference>
<dbReference type="GO" id="GO:0015074">
    <property type="term" value="P:DNA integration"/>
    <property type="evidence" value="ECO:0007669"/>
    <property type="project" value="InterPro"/>
</dbReference>
<organism evidence="2 3">
    <name type="scientific">Petrotoga sibirica</name>
    <dbReference type="NCBI Taxonomy" id="156202"/>
    <lineage>
        <taxon>Bacteria</taxon>
        <taxon>Thermotogati</taxon>
        <taxon>Thermotogota</taxon>
        <taxon>Thermotogae</taxon>
        <taxon>Petrotogales</taxon>
        <taxon>Petrotogaceae</taxon>
        <taxon>Petrotoga</taxon>
    </lineage>
</organism>
<evidence type="ECO:0000259" key="1">
    <source>
        <dbReference type="PROSITE" id="PS50994"/>
    </source>
</evidence>
<evidence type="ECO:0000313" key="2">
    <source>
        <dbReference type="EMBL" id="TDX17214.1"/>
    </source>
</evidence>
<dbReference type="SUPFAM" id="SSF53098">
    <property type="entry name" value="Ribonuclease H-like"/>
    <property type="match status" value="1"/>
</dbReference>
<dbReference type="InterPro" id="IPR012337">
    <property type="entry name" value="RNaseH-like_sf"/>
</dbReference>